<dbReference type="AlphaFoldDB" id="A0A2P5HS50"/>
<dbReference type="PANTHER" id="PTHR39697:SF2">
    <property type="entry name" value="CYANOVIRIN-N DOMAIN-CONTAINING PROTEIN"/>
    <property type="match status" value="1"/>
</dbReference>
<protein>
    <recommendedName>
        <fullName evidence="3">Fascin domain-containing protein</fullName>
    </recommendedName>
</protein>
<name>A0A2P5HS50_DIAHE</name>
<comment type="caution">
    <text evidence="1">The sequence shown here is derived from an EMBL/GenBank/DDBJ whole genome shotgun (WGS) entry which is preliminary data.</text>
</comment>
<evidence type="ECO:0008006" key="3">
    <source>
        <dbReference type="Google" id="ProtNLM"/>
    </source>
</evidence>
<sequence length="179" mass="19942">MYQYNMATDSKREDNRFDDATDAASTTCPISTPPTTAAHPEYLWNGPGSVPYPEHTFQIFQKDSGKSIAIAGDKAKLDRLGFFNSSDTHWLCVKQDGYFGFQHTETGVYLGHDGQSGIRASAPHLKQWELWTPREHPAGGYELLSPCGGSSLMVLCVDRDGSTLVRRRHGTTLWEFVKV</sequence>
<accession>A0A2P5HS50</accession>
<gene>
    <name evidence="1" type="ORF">DHEL01_v208540</name>
</gene>
<dbReference type="Proteomes" id="UP000094444">
    <property type="component" value="Unassembled WGS sequence"/>
</dbReference>
<dbReference type="PANTHER" id="PTHR39697">
    <property type="entry name" value="RICIN B LECTIN DOMAIN-CONTAINING PROTEIN-RELATED"/>
    <property type="match status" value="1"/>
</dbReference>
<organism evidence="1 2">
    <name type="scientific">Diaporthe helianthi</name>
    <dbReference type="NCBI Taxonomy" id="158607"/>
    <lineage>
        <taxon>Eukaryota</taxon>
        <taxon>Fungi</taxon>
        <taxon>Dikarya</taxon>
        <taxon>Ascomycota</taxon>
        <taxon>Pezizomycotina</taxon>
        <taxon>Sordariomycetes</taxon>
        <taxon>Sordariomycetidae</taxon>
        <taxon>Diaporthales</taxon>
        <taxon>Diaporthaceae</taxon>
        <taxon>Diaporthe</taxon>
    </lineage>
</organism>
<evidence type="ECO:0000313" key="1">
    <source>
        <dbReference type="EMBL" id="POS73061.1"/>
    </source>
</evidence>
<reference evidence="1" key="1">
    <citation type="submission" date="2017-09" db="EMBL/GenBank/DDBJ databases">
        <title>Polyketide synthases of a Diaporthe helianthi virulent isolate.</title>
        <authorList>
            <person name="Baroncelli R."/>
        </authorList>
    </citation>
    <scope>NUCLEOTIDE SEQUENCE [LARGE SCALE GENOMIC DNA]</scope>
    <source>
        <strain evidence="1">7/96</strain>
    </source>
</reference>
<dbReference type="EMBL" id="MAVT02000869">
    <property type="protein sequence ID" value="POS73061.1"/>
    <property type="molecule type" value="Genomic_DNA"/>
</dbReference>
<proteinExistence type="predicted"/>
<dbReference type="InParanoid" id="A0A2P5HS50"/>
<keyword evidence="2" id="KW-1185">Reference proteome</keyword>
<dbReference type="OrthoDB" id="5289641at2759"/>
<evidence type="ECO:0000313" key="2">
    <source>
        <dbReference type="Proteomes" id="UP000094444"/>
    </source>
</evidence>